<evidence type="ECO:0000313" key="4">
    <source>
        <dbReference type="Proteomes" id="UP000501747"/>
    </source>
</evidence>
<accession>A0A6G8ASD7</accession>
<dbReference type="PANTHER" id="PTHR14969">
    <property type="entry name" value="SPHINGOSINE-1-PHOSPHATE PHOSPHOHYDROLASE"/>
    <property type="match status" value="1"/>
</dbReference>
<dbReference type="InterPro" id="IPR000326">
    <property type="entry name" value="PAP2/HPO"/>
</dbReference>
<feature type="transmembrane region" description="Helical" evidence="1">
    <location>
        <begin position="159"/>
        <end position="181"/>
    </location>
</feature>
<dbReference type="RefSeq" id="WP_166034075.1">
    <property type="nucleotide sequence ID" value="NZ_CP049887.1"/>
</dbReference>
<keyword evidence="1" id="KW-0472">Membrane</keyword>
<dbReference type="Proteomes" id="UP000501747">
    <property type="component" value="Chromosome"/>
</dbReference>
<evidence type="ECO:0000256" key="1">
    <source>
        <dbReference type="SAM" id="Phobius"/>
    </source>
</evidence>
<name>A0A6G8ASD7_9ENTE</name>
<dbReference type="AlphaFoldDB" id="A0A6G8ASD7"/>
<evidence type="ECO:0000313" key="3">
    <source>
        <dbReference type="EMBL" id="QIL47907.1"/>
    </source>
</evidence>
<gene>
    <name evidence="3" type="ORF">G7082_04850</name>
</gene>
<feature type="transmembrane region" description="Helical" evidence="1">
    <location>
        <begin position="187"/>
        <end position="205"/>
    </location>
</feature>
<dbReference type="PANTHER" id="PTHR14969:SF13">
    <property type="entry name" value="AT30094P"/>
    <property type="match status" value="1"/>
</dbReference>
<feature type="transmembrane region" description="Helical" evidence="1">
    <location>
        <begin position="88"/>
        <end position="111"/>
    </location>
</feature>
<dbReference type="EMBL" id="CP049887">
    <property type="protein sequence ID" value="QIL47907.1"/>
    <property type="molecule type" value="Genomic_DNA"/>
</dbReference>
<reference evidence="3 4" key="1">
    <citation type="submission" date="2020-03" db="EMBL/GenBank/DDBJ databases">
        <title>Vagococcus sp. nov., isolated from beetles.</title>
        <authorList>
            <person name="Hyun D.-W."/>
            <person name="Bae J.-W."/>
        </authorList>
    </citation>
    <scope>NUCLEOTIDE SEQUENCE [LARGE SCALE GENOMIC DNA]</scope>
    <source>
        <strain evidence="3 4">HDW17B</strain>
    </source>
</reference>
<feature type="domain" description="Phosphatidic acid phosphatase type 2/haloperoxidase" evidence="2">
    <location>
        <begin position="89"/>
        <end position="202"/>
    </location>
</feature>
<dbReference type="CDD" id="cd03392">
    <property type="entry name" value="PAP2_like_2"/>
    <property type="match status" value="1"/>
</dbReference>
<dbReference type="SMART" id="SM00014">
    <property type="entry name" value="acidPPc"/>
    <property type="match status" value="1"/>
</dbReference>
<protein>
    <submittedName>
        <fullName evidence="3">Phosphatase PAP2 family protein</fullName>
    </submittedName>
</protein>
<keyword evidence="1" id="KW-1133">Transmembrane helix</keyword>
<feature type="transmembrane region" description="Helical" evidence="1">
    <location>
        <begin position="131"/>
        <end position="147"/>
    </location>
</feature>
<sequence>MTKNKQLYWQYAGSLFLLLFAAIAYFVKVNEAILSSIDNPIIHLVRGNLTEGKTLFFSYITKFGNTVTIVLLTGIAFLLLFKFKEKIAAYWLLINIVLIQGAGNVLLKLFFNRDRPSVEHLVEASGKSFPSGHSSGSMLFFGTMIFLMPKLIDNKKIRLAIQVLLGFLILMIGTSRIYVGVHYPTDVIGGFLIGLSWLCLSYPYFKKYDFKQQFEGK</sequence>
<proteinExistence type="predicted"/>
<dbReference type="KEGG" id="vhy:G7082_04850"/>
<organism evidence="3 4">
    <name type="scientific">Vagococcus hydrophili</name>
    <dbReference type="NCBI Taxonomy" id="2714947"/>
    <lineage>
        <taxon>Bacteria</taxon>
        <taxon>Bacillati</taxon>
        <taxon>Bacillota</taxon>
        <taxon>Bacilli</taxon>
        <taxon>Lactobacillales</taxon>
        <taxon>Enterococcaceae</taxon>
        <taxon>Vagococcus</taxon>
    </lineage>
</organism>
<dbReference type="SUPFAM" id="SSF48317">
    <property type="entry name" value="Acid phosphatase/Vanadium-dependent haloperoxidase"/>
    <property type="match status" value="1"/>
</dbReference>
<dbReference type="Pfam" id="PF01569">
    <property type="entry name" value="PAP2"/>
    <property type="match status" value="1"/>
</dbReference>
<feature type="transmembrane region" description="Helical" evidence="1">
    <location>
        <begin position="63"/>
        <end position="81"/>
    </location>
</feature>
<dbReference type="InterPro" id="IPR036938">
    <property type="entry name" value="PAP2/HPO_sf"/>
</dbReference>
<feature type="transmembrane region" description="Helical" evidence="1">
    <location>
        <begin position="7"/>
        <end position="27"/>
    </location>
</feature>
<evidence type="ECO:0000259" key="2">
    <source>
        <dbReference type="SMART" id="SM00014"/>
    </source>
</evidence>
<dbReference type="Gene3D" id="1.20.144.10">
    <property type="entry name" value="Phosphatidic acid phosphatase type 2/haloperoxidase"/>
    <property type="match status" value="2"/>
</dbReference>
<keyword evidence="4" id="KW-1185">Reference proteome</keyword>
<keyword evidence="1" id="KW-0812">Transmembrane</keyword>